<dbReference type="AlphaFoldDB" id="A0A5N5UAS6"/>
<keyword evidence="9" id="KW-1185">Reference proteome</keyword>
<dbReference type="Pfam" id="PF00551">
    <property type="entry name" value="Formyl_trans_N"/>
    <property type="match status" value="1"/>
</dbReference>
<dbReference type="NCBIfam" id="NF004684">
    <property type="entry name" value="PRK06027.1"/>
    <property type="match status" value="1"/>
</dbReference>
<dbReference type="InterPro" id="IPR036477">
    <property type="entry name" value="Formyl_transf_N_sf"/>
</dbReference>
<protein>
    <submittedName>
        <fullName evidence="4">Formyltetrahydrofolate deformylase</fullName>
        <ecNumber evidence="4">3.5.1.10</ecNumber>
    </submittedName>
</protein>
<evidence type="ECO:0000313" key="9">
    <source>
        <dbReference type="Proteomes" id="UP000326865"/>
    </source>
</evidence>
<dbReference type="EMBL" id="QMDY01000001">
    <property type="protein sequence ID" value="KAB7519812.1"/>
    <property type="molecule type" value="Genomic_DNA"/>
</dbReference>
<dbReference type="SUPFAM" id="SSF55021">
    <property type="entry name" value="ACT-like"/>
    <property type="match status" value="1"/>
</dbReference>
<dbReference type="Gene3D" id="3.40.50.170">
    <property type="entry name" value="Formyl transferase, N-terminal domain"/>
    <property type="match status" value="1"/>
</dbReference>
<evidence type="ECO:0000313" key="5">
    <source>
        <dbReference type="EMBL" id="KAB7517060.1"/>
    </source>
</evidence>
<dbReference type="InterPro" id="IPR002376">
    <property type="entry name" value="Formyl_transf_N"/>
</dbReference>
<dbReference type="GO" id="GO:0008864">
    <property type="term" value="F:formyltetrahydrofolate deformylase activity"/>
    <property type="evidence" value="ECO:0007669"/>
    <property type="project" value="UniProtKB-EC"/>
</dbReference>
<dbReference type="Gene3D" id="3.30.70.260">
    <property type="match status" value="1"/>
</dbReference>
<dbReference type="Proteomes" id="UP000326207">
    <property type="component" value="Unassembled WGS sequence"/>
</dbReference>
<dbReference type="GO" id="GO:0006730">
    <property type="term" value="P:one-carbon metabolic process"/>
    <property type="evidence" value="ECO:0007669"/>
    <property type="project" value="UniProtKB-KW"/>
</dbReference>
<name>A0A5N5UAS6_9EURY</name>
<dbReference type="InterPro" id="IPR004810">
    <property type="entry name" value="PurU"/>
</dbReference>
<evidence type="ECO:0000256" key="2">
    <source>
        <dbReference type="ARBA" id="ARBA00022801"/>
    </source>
</evidence>
<dbReference type="EMBL" id="QKKZ01000001">
    <property type="protein sequence ID" value="KAB7515725.1"/>
    <property type="molecule type" value="Genomic_DNA"/>
</dbReference>
<dbReference type="PANTHER" id="PTHR42706">
    <property type="entry name" value="FORMYLTETRAHYDROFOLATE DEFORMYLASE"/>
    <property type="match status" value="1"/>
</dbReference>
<evidence type="ECO:0000313" key="8">
    <source>
        <dbReference type="Proteomes" id="UP000326302"/>
    </source>
</evidence>
<dbReference type="PIRSF" id="PIRSF036480">
    <property type="entry name" value="FormyFH4_hydr"/>
    <property type="match status" value="1"/>
</dbReference>
<dbReference type="PRINTS" id="PR01575">
    <property type="entry name" value="FFH4HYDRLASE"/>
</dbReference>
<proteinExistence type="predicted"/>
<accession>A0A5N5UN19</accession>
<feature type="domain" description="ACT" evidence="3">
    <location>
        <begin position="7"/>
        <end position="81"/>
    </location>
</feature>
<dbReference type="EMBL" id="QJOW01000002">
    <property type="protein sequence ID" value="KAB7517060.1"/>
    <property type="molecule type" value="Genomic_DNA"/>
</dbReference>
<dbReference type="Proteomes" id="UP000326865">
    <property type="component" value="Unassembled WGS sequence"/>
</dbReference>
<dbReference type="GO" id="GO:0006189">
    <property type="term" value="P:'de novo' IMP biosynthetic process"/>
    <property type="evidence" value="ECO:0007669"/>
    <property type="project" value="InterPro"/>
</dbReference>
<keyword evidence="1" id="KW-0554">One-carbon metabolism</keyword>
<gene>
    <name evidence="4" type="ORF">DM867_00855</name>
    <name evidence="5" type="ORF">DMP03_06785</name>
    <name evidence="6" type="ORF">DP108_00745</name>
</gene>
<organism evidence="4 9">
    <name type="scientific">Halosegnis rubeus</name>
    <dbReference type="NCBI Taxonomy" id="2212850"/>
    <lineage>
        <taxon>Archaea</taxon>
        <taxon>Methanobacteriati</taxon>
        <taxon>Methanobacteriota</taxon>
        <taxon>Stenosarchaea group</taxon>
        <taxon>Halobacteria</taxon>
        <taxon>Halobacteriales</taxon>
        <taxon>Natronomonadaceae</taxon>
        <taxon>Halosegnis</taxon>
    </lineage>
</organism>
<evidence type="ECO:0000259" key="3">
    <source>
        <dbReference type="PROSITE" id="PS51671"/>
    </source>
</evidence>
<keyword evidence="2 4" id="KW-0378">Hydrolase</keyword>
<accession>A0A5N5UF12</accession>
<evidence type="ECO:0000313" key="4">
    <source>
        <dbReference type="EMBL" id="KAB7515725.1"/>
    </source>
</evidence>
<accession>A0A5N5UAS6</accession>
<dbReference type="RefSeq" id="WP_152119943.1">
    <property type="nucleotide sequence ID" value="NZ_QJOW01000002.1"/>
</dbReference>
<dbReference type="PANTHER" id="PTHR42706:SF1">
    <property type="entry name" value="FORMYLTETRAHYDROFOLATE DEFORMYLASE 2, MITOCHONDRIAL"/>
    <property type="match status" value="1"/>
</dbReference>
<evidence type="ECO:0000313" key="7">
    <source>
        <dbReference type="Proteomes" id="UP000326207"/>
    </source>
</evidence>
<comment type="caution">
    <text evidence="4">The sequence shown here is derived from an EMBL/GenBank/DDBJ whole genome shotgun (WGS) entry which is preliminary data.</text>
</comment>
<dbReference type="EC" id="3.5.1.10" evidence="4"/>
<sequence length="312" mass="34794">MTREYTQITVIGEDTTGIIARVTTLLYDRAINIEDLDQAVREGLFRMTLHVDTSEMTCSQAELREALDELGEEIGHEVRIRFPDDRDTQTIAVLATKETHAPEALFAAHEEGTLDADISVLISNHSELDGLAADYDVPFHDIGDEKGTPDEDELLTLLEEYDADLIVLARYMRIIGPEVVFRYEDRIINIHPSLLPSFPGARAYQQARQEGVRVGGVTAHYVTTDLDQGPIIAQRAFDVPADATVDELERRGQPLEASALLEAVRLHLDDAVYVHQGRVELRDGIETGDYQLGLPEKVRDWNPSVPVDGEPL</sequence>
<reference evidence="7 8" key="1">
    <citation type="submission" date="2019-10" db="EMBL/GenBank/DDBJ databases">
        <title>Unraveling microbial dark matter from salterns through culturing: the case of the genus Halosegnis.</title>
        <authorList>
            <person name="Duran-Viseras A."/>
            <person name="Andrei A.-S."/>
            <person name="Vera-Gargallo B."/>
            <person name="Ghai R."/>
            <person name="Sanchez-Porro C."/>
            <person name="Ventosa A."/>
        </authorList>
    </citation>
    <scope>NUCLEOTIDE SEQUENCE [LARGE SCALE GENOMIC DNA]</scope>
    <source>
        <strain evidence="5 8">F17-44</strain>
        <strain evidence="4 9">F18-79</strain>
        <strain evidence="6 7">F19-13</strain>
    </source>
</reference>
<dbReference type="InterPro" id="IPR002912">
    <property type="entry name" value="ACT_dom"/>
</dbReference>
<evidence type="ECO:0000256" key="1">
    <source>
        <dbReference type="ARBA" id="ARBA00022563"/>
    </source>
</evidence>
<dbReference type="SUPFAM" id="SSF53328">
    <property type="entry name" value="Formyltransferase"/>
    <property type="match status" value="1"/>
</dbReference>
<dbReference type="PROSITE" id="PS51671">
    <property type="entry name" value="ACT"/>
    <property type="match status" value="1"/>
</dbReference>
<dbReference type="Proteomes" id="UP000326302">
    <property type="component" value="Unassembled WGS sequence"/>
</dbReference>
<dbReference type="Pfam" id="PF13740">
    <property type="entry name" value="ACT_6"/>
    <property type="match status" value="1"/>
</dbReference>
<evidence type="ECO:0000313" key="6">
    <source>
        <dbReference type="EMBL" id="KAB7519812.1"/>
    </source>
</evidence>
<dbReference type="InterPro" id="IPR045865">
    <property type="entry name" value="ACT-like_dom_sf"/>
</dbReference>